<dbReference type="AlphaFoldDB" id="A0AA89BY40"/>
<reference evidence="1" key="1">
    <citation type="submission" date="2019-08" db="EMBL/GenBank/DDBJ databases">
        <title>The improved chromosome-level genome for the pearl oyster Pinctada fucata martensii using PacBio sequencing and Hi-C.</title>
        <authorList>
            <person name="Zheng Z."/>
        </authorList>
    </citation>
    <scope>NUCLEOTIDE SEQUENCE</scope>
    <source>
        <strain evidence="1">ZZ-2019</strain>
        <tissue evidence="1">Adductor muscle</tissue>
    </source>
</reference>
<organism evidence="1 2">
    <name type="scientific">Pinctada imbricata</name>
    <name type="common">Atlantic pearl-oyster</name>
    <name type="synonym">Pinctada martensii</name>
    <dbReference type="NCBI Taxonomy" id="66713"/>
    <lineage>
        <taxon>Eukaryota</taxon>
        <taxon>Metazoa</taxon>
        <taxon>Spiralia</taxon>
        <taxon>Lophotrochozoa</taxon>
        <taxon>Mollusca</taxon>
        <taxon>Bivalvia</taxon>
        <taxon>Autobranchia</taxon>
        <taxon>Pteriomorphia</taxon>
        <taxon>Pterioida</taxon>
        <taxon>Pterioidea</taxon>
        <taxon>Pteriidae</taxon>
        <taxon>Pinctada</taxon>
    </lineage>
</organism>
<evidence type="ECO:0000313" key="1">
    <source>
        <dbReference type="EMBL" id="KAK3100804.1"/>
    </source>
</evidence>
<keyword evidence="2" id="KW-1185">Reference proteome</keyword>
<gene>
    <name evidence="1" type="ORF">FSP39_025509</name>
</gene>
<name>A0AA89BY40_PINIB</name>
<protein>
    <submittedName>
        <fullName evidence="1">Uncharacterized protein</fullName>
    </submittedName>
</protein>
<evidence type="ECO:0000313" key="2">
    <source>
        <dbReference type="Proteomes" id="UP001186944"/>
    </source>
</evidence>
<sequence>MRRGEKGKVLQLLQRRCVADGIKHVYRQYRQRKWRQVQKLVVSIVHTMHPNSHPAMPLPHHHDDDTSPAYEEEQVIKYAQTMMVAQCNFSRFD</sequence>
<proteinExistence type="predicted"/>
<dbReference type="Proteomes" id="UP001186944">
    <property type="component" value="Unassembled WGS sequence"/>
</dbReference>
<comment type="caution">
    <text evidence="1">The sequence shown here is derived from an EMBL/GenBank/DDBJ whole genome shotgun (WGS) entry which is preliminary data.</text>
</comment>
<accession>A0AA89BY40</accession>
<dbReference type="EMBL" id="VSWD01000006">
    <property type="protein sequence ID" value="KAK3100804.1"/>
    <property type="molecule type" value="Genomic_DNA"/>
</dbReference>